<protein>
    <submittedName>
        <fullName evidence="7">Uncharacterized protein</fullName>
    </submittedName>
</protein>
<dbReference type="VEuPathDB" id="FungiDB:PSTT_16046"/>
<dbReference type="AlphaFoldDB" id="A0A2S4VFU6"/>
<dbReference type="GO" id="GO:0016020">
    <property type="term" value="C:membrane"/>
    <property type="evidence" value="ECO:0007669"/>
    <property type="project" value="UniProtKB-SubCell"/>
</dbReference>
<evidence type="ECO:0000256" key="4">
    <source>
        <dbReference type="ARBA" id="ARBA00022989"/>
    </source>
</evidence>
<evidence type="ECO:0000256" key="1">
    <source>
        <dbReference type="ARBA" id="ARBA00004141"/>
    </source>
</evidence>
<evidence type="ECO:0000256" key="5">
    <source>
        <dbReference type="ARBA" id="ARBA00023136"/>
    </source>
</evidence>
<reference evidence="8" key="3">
    <citation type="journal article" date="2018" name="Mol. Plant Microbe Interact.">
        <title>Genome sequence resources for the wheat stripe rust pathogen (Puccinia striiformis f. sp. tritici) and the barley stripe rust pathogen (Puccinia striiformis f. sp. hordei).</title>
        <authorList>
            <person name="Xia C."/>
            <person name="Wang M."/>
            <person name="Yin C."/>
            <person name="Cornejo O.E."/>
            <person name="Hulbert S.H."/>
            <person name="Chen X."/>
        </authorList>
    </citation>
    <scope>NUCLEOTIDE SEQUENCE [LARGE SCALE GENOMIC DNA]</scope>
    <source>
        <strain evidence="8">93TX-2</strain>
    </source>
</reference>
<dbReference type="VEuPathDB" id="FungiDB:PSHT_09584"/>
<proteinExistence type="inferred from homology"/>
<evidence type="ECO:0000313" key="7">
    <source>
        <dbReference type="EMBL" id="POW08378.1"/>
    </source>
</evidence>
<gene>
    <name evidence="7" type="ORF">PSHT_09584</name>
</gene>
<keyword evidence="8" id="KW-1185">Reference proteome</keyword>
<dbReference type="Proteomes" id="UP000238274">
    <property type="component" value="Unassembled WGS sequence"/>
</dbReference>
<evidence type="ECO:0000256" key="6">
    <source>
        <dbReference type="SAM" id="Phobius"/>
    </source>
</evidence>
<dbReference type="InterPro" id="IPR009311">
    <property type="entry name" value="IFI6/IFI27-like"/>
</dbReference>
<evidence type="ECO:0000313" key="8">
    <source>
        <dbReference type="Proteomes" id="UP000238274"/>
    </source>
</evidence>
<keyword evidence="4 6" id="KW-1133">Transmembrane helix</keyword>
<comment type="subcellular location">
    <subcellularLocation>
        <location evidence="1">Membrane</location>
        <topology evidence="1">Multi-pass membrane protein</topology>
    </subcellularLocation>
</comment>
<evidence type="ECO:0000256" key="2">
    <source>
        <dbReference type="ARBA" id="ARBA00007262"/>
    </source>
</evidence>
<comment type="caution">
    <text evidence="7">The sequence shown here is derived from an EMBL/GenBank/DDBJ whole genome shotgun (WGS) entry which is preliminary data.</text>
</comment>
<comment type="similarity">
    <text evidence="2">Belongs to the IFI6/IFI27 family.</text>
</comment>
<reference evidence="7 8" key="1">
    <citation type="submission" date="2017-12" db="EMBL/GenBank/DDBJ databases">
        <title>Gene loss provides genomic basis for host adaptation in cereal stripe rust fungi.</title>
        <authorList>
            <person name="Xia C."/>
        </authorList>
    </citation>
    <scope>NUCLEOTIDE SEQUENCE [LARGE SCALE GENOMIC DNA]</scope>
    <source>
        <strain evidence="7 8">93TX-2</strain>
    </source>
</reference>
<dbReference type="OrthoDB" id="10306296at2759"/>
<keyword evidence="5 6" id="KW-0472">Membrane</keyword>
<dbReference type="PANTHER" id="PTHR16932:SF18">
    <property type="entry name" value="INTERFERON, ALPHA-INDUCIBLE PROTEIN 27-LIKE 2"/>
    <property type="match status" value="1"/>
</dbReference>
<accession>A0A2S4VFU6</accession>
<name>A0A2S4VFU6_9BASI</name>
<evidence type="ECO:0000256" key="3">
    <source>
        <dbReference type="ARBA" id="ARBA00022692"/>
    </source>
</evidence>
<sequence length="232" mass="23568">MISRRTAYIESATTITPDQNFLAAGVTQATSSQQIRMAPLVPCLVKLRIPHGESVPSSFSFPVDSETTTVADLKRSVIVEVESQNATLLGMYSGDTQIDTTENEDGDLLRDVLKLNTEREMICQVEFRVVDGNSNDLLAAGGALVGAAAGPVLVQASVAAVGFGGGGIVAGTPAAAFMASYGGSVAAGSMCAVLQSVGAVGLALGGTVVAAGVGGIVLYGVTRSLMNGRQSN</sequence>
<keyword evidence="3 6" id="KW-0812">Transmembrane</keyword>
<dbReference type="Gene3D" id="6.10.110.10">
    <property type="match status" value="1"/>
</dbReference>
<organism evidence="7 8">
    <name type="scientific">Puccinia striiformis</name>
    <dbReference type="NCBI Taxonomy" id="27350"/>
    <lineage>
        <taxon>Eukaryota</taxon>
        <taxon>Fungi</taxon>
        <taxon>Dikarya</taxon>
        <taxon>Basidiomycota</taxon>
        <taxon>Pucciniomycotina</taxon>
        <taxon>Pucciniomycetes</taxon>
        <taxon>Pucciniales</taxon>
        <taxon>Pucciniaceae</taxon>
        <taxon>Puccinia</taxon>
    </lineage>
</organism>
<dbReference type="Pfam" id="PF06140">
    <property type="entry name" value="Ifi-6-16"/>
    <property type="match status" value="1"/>
</dbReference>
<dbReference type="PANTHER" id="PTHR16932">
    <property type="entry name" value="INTERFERON ALPHA-INDUCIBLE PROTEIN 27"/>
    <property type="match status" value="1"/>
</dbReference>
<feature type="transmembrane region" description="Helical" evidence="6">
    <location>
        <begin position="199"/>
        <end position="221"/>
    </location>
</feature>
<dbReference type="InterPro" id="IPR038213">
    <property type="entry name" value="IFI6/IFI27-like_sf"/>
</dbReference>
<dbReference type="EMBL" id="PKSM01000137">
    <property type="protein sequence ID" value="POW08378.1"/>
    <property type="molecule type" value="Genomic_DNA"/>
</dbReference>
<reference evidence="8" key="2">
    <citation type="journal article" date="2018" name="BMC Genomics">
        <title>Genomic insights into host adaptation between the wheat stripe rust pathogen (Puccinia striiformis f. sp. tritici) and the barley stripe rust pathogen (Puccinia striiformis f. sp. hordei).</title>
        <authorList>
            <person name="Xia C."/>
            <person name="Wang M."/>
            <person name="Yin C."/>
            <person name="Cornejo O.E."/>
            <person name="Hulbert S.H."/>
            <person name="Chen X."/>
        </authorList>
    </citation>
    <scope>NUCLEOTIDE SEQUENCE [LARGE SCALE GENOMIC DNA]</scope>
    <source>
        <strain evidence="8">93TX-2</strain>
    </source>
</reference>